<evidence type="ECO:0000256" key="1">
    <source>
        <dbReference type="SAM" id="MobiDB-lite"/>
    </source>
</evidence>
<dbReference type="EMBL" id="ML987197">
    <property type="protein sequence ID" value="KAF2247723.1"/>
    <property type="molecule type" value="Genomic_DNA"/>
</dbReference>
<organism evidence="2 3">
    <name type="scientific">Trematosphaeria pertusa</name>
    <dbReference type="NCBI Taxonomy" id="390896"/>
    <lineage>
        <taxon>Eukaryota</taxon>
        <taxon>Fungi</taxon>
        <taxon>Dikarya</taxon>
        <taxon>Ascomycota</taxon>
        <taxon>Pezizomycotina</taxon>
        <taxon>Dothideomycetes</taxon>
        <taxon>Pleosporomycetidae</taxon>
        <taxon>Pleosporales</taxon>
        <taxon>Massarineae</taxon>
        <taxon>Trematosphaeriaceae</taxon>
        <taxon>Trematosphaeria</taxon>
    </lineage>
</organism>
<evidence type="ECO:0000313" key="3">
    <source>
        <dbReference type="Proteomes" id="UP000800094"/>
    </source>
</evidence>
<feature type="region of interest" description="Disordered" evidence="1">
    <location>
        <begin position="445"/>
        <end position="504"/>
    </location>
</feature>
<dbReference type="Proteomes" id="UP000800094">
    <property type="component" value="Unassembled WGS sequence"/>
</dbReference>
<feature type="compositionally biased region" description="Acidic residues" evidence="1">
    <location>
        <begin position="210"/>
        <end position="224"/>
    </location>
</feature>
<reference evidence="2" key="1">
    <citation type="journal article" date="2020" name="Stud. Mycol.">
        <title>101 Dothideomycetes genomes: a test case for predicting lifestyles and emergence of pathogens.</title>
        <authorList>
            <person name="Haridas S."/>
            <person name="Albert R."/>
            <person name="Binder M."/>
            <person name="Bloem J."/>
            <person name="Labutti K."/>
            <person name="Salamov A."/>
            <person name="Andreopoulos B."/>
            <person name="Baker S."/>
            <person name="Barry K."/>
            <person name="Bills G."/>
            <person name="Bluhm B."/>
            <person name="Cannon C."/>
            <person name="Castanera R."/>
            <person name="Culley D."/>
            <person name="Daum C."/>
            <person name="Ezra D."/>
            <person name="Gonzalez J."/>
            <person name="Henrissat B."/>
            <person name="Kuo A."/>
            <person name="Liang C."/>
            <person name="Lipzen A."/>
            <person name="Lutzoni F."/>
            <person name="Magnuson J."/>
            <person name="Mondo S."/>
            <person name="Nolan M."/>
            <person name="Ohm R."/>
            <person name="Pangilinan J."/>
            <person name="Park H.-J."/>
            <person name="Ramirez L."/>
            <person name="Alfaro M."/>
            <person name="Sun H."/>
            <person name="Tritt A."/>
            <person name="Yoshinaga Y."/>
            <person name="Zwiers L.-H."/>
            <person name="Turgeon B."/>
            <person name="Goodwin S."/>
            <person name="Spatafora J."/>
            <person name="Crous P."/>
            <person name="Grigoriev I."/>
        </authorList>
    </citation>
    <scope>NUCLEOTIDE SEQUENCE</scope>
    <source>
        <strain evidence="2">CBS 122368</strain>
    </source>
</reference>
<name>A0A6A6IDZ4_9PLEO</name>
<accession>A0A6A6IDZ4</accession>
<feature type="compositionally biased region" description="Basic and acidic residues" evidence="1">
    <location>
        <begin position="465"/>
        <end position="474"/>
    </location>
</feature>
<gene>
    <name evidence="2" type="ORF">BU26DRAFT_352589</name>
</gene>
<dbReference type="AlphaFoldDB" id="A0A6A6IDZ4"/>
<protein>
    <submittedName>
        <fullName evidence="2">Uncharacterized protein</fullName>
    </submittedName>
</protein>
<keyword evidence="3" id="KW-1185">Reference proteome</keyword>
<dbReference type="GeneID" id="54575814"/>
<feature type="compositionally biased region" description="Low complexity" evidence="1">
    <location>
        <begin position="233"/>
        <end position="263"/>
    </location>
</feature>
<proteinExistence type="predicted"/>
<sequence>MSQPADSPRSGASARGASPFQFNPLAPEFVAGRLDTPTLYQGVDPFSNFEAAAPLYPITGGADYTIPGNTQADMYPIYGQASHMYGTSNYSNVYGGRADLPFGFANFNDVDGYPYPGGVNPRCSGERSTLFERQSPPVDPALIYGNVFGANRGPGGARSAASVADDVRLHHFQEDLGLAARIEGHAPTPNMSVSDVGQITFGLRGHSPYEENDIDEDAEGDSEPEAPQTAGHSSQVSSQNVQQSTPETSPQSSSQSVQQATPQASLHFDTIEAVIAADAKVAWRAPSGDITIPGTPEERRAVVLKLIEAIKNNIDCKGQTSKGFTRRWVDKDYYNDIDLEKLAWRLLHNMLQIHEHGWTTPIYDYMLARSIFQTKEWIFQNRLNTVIVLLKYSKRTCDDLMKDEKMWSVVGAPHMLVSRTSSNDASNKRKAVRIAFATENMKPEDVPVIPRNNKTTYASNRTKRARTENDDESSKFVTSKTQKKQKKQKRVGRGKPRKAKDDGD</sequence>
<evidence type="ECO:0000313" key="2">
    <source>
        <dbReference type="EMBL" id="KAF2247723.1"/>
    </source>
</evidence>
<feature type="region of interest" description="Disordered" evidence="1">
    <location>
        <begin position="202"/>
        <end position="263"/>
    </location>
</feature>
<feature type="compositionally biased region" description="Basic residues" evidence="1">
    <location>
        <begin position="481"/>
        <end position="498"/>
    </location>
</feature>
<dbReference type="OrthoDB" id="3791931at2759"/>
<dbReference type="RefSeq" id="XP_033682727.1">
    <property type="nucleotide sequence ID" value="XM_033822484.1"/>
</dbReference>